<evidence type="ECO:0000256" key="10">
    <source>
        <dbReference type="ARBA" id="ARBA00022886"/>
    </source>
</evidence>
<dbReference type="InterPro" id="IPR005517">
    <property type="entry name" value="Transl_elong_EFG/EF2_IV"/>
</dbReference>
<dbReference type="SMART" id="SM00305">
    <property type="entry name" value="HintC"/>
    <property type="match status" value="1"/>
</dbReference>
<dbReference type="SUPFAM" id="SSF52540">
    <property type="entry name" value="P-loop containing nucleoside triphosphate hydrolases"/>
    <property type="match status" value="1"/>
</dbReference>
<reference evidence="18 19" key="1">
    <citation type="journal article" date="2016" name="Sci. Rep.">
        <title>Metabolic traits of an uncultured archaeal lineage -MSBL1- from brine pools of the Red Sea.</title>
        <authorList>
            <person name="Mwirichia R."/>
            <person name="Alam I."/>
            <person name="Rashid M."/>
            <person name="Vinu M."/>
            <person name="Ba-Alawi W."/>
            <person name="Anthony Kamau A."/>
            <person name="Kamanda Ngugi D."/>
            <person name="Goker M."/>
            <person name="Klenk H.P."/>
            <person name="Bajic V."/>
            <person name="Stingl U."/>
        </authorList>
    </citation>
    <scope>NUCLEOTIDE SEQUENCE [LARGE SCALE GENOMIC DNA]</scope>
    <source>
        <strain evidence="18">SCGC-AAA259A05</strain>
    </source>
</reference>
<evidence type="ECO:0000256" key="5">
    <source>
        <dbReference type="ARBA" id="ARBA00022722"/>
    </source>
</evidence>
<dbReference type="GO" id="GO:0005525">
    <property type="term" value="F:GTP binding"/>
    <property type="evidence" value="ECO:0007669"/>
    <property type="project" value="UniProtKB-KW"/>
</dbReference>
<dbReference type="NCBIfam" id="TIGR00231">
    <property type="entry name" value="small_GTP"/>
    <property type="match status" value="1"/>
</dbReference>
<dbReference type="GO" id="GO:0003746">
    <property type="term" value="F:translation elongation factor activity"/>
    <property type="evidence" value="ECO:0007669"/>
    <property type="project" value="UniProtKB-KW"/>
</dbReference>
<dbReference type="InterPro" id="IPR006141">
    <property type="entry name" value="Intein_N"/>
</dbReference>
<evidence type="ECO:0000256" key="15">
    <source>
        <dbReference type="SAM" id="MobiDB-lite"/>
    </source>
</evidence>
<evidence type="ECO:0000256" key="9">
    <source>
        <dbReference type="ARBA" id="ARBA00022813"/>
    </source>
</evidence>
<dbReference type="PROSITE" id="PS50818">
    <property type="entry name" value="INTEIN_C_TER"/>
    <property type="match status" value="1"/>
</dbReference>
<dbReference type="CDD" id="cd16261">
    <property type="entry name" value="EF2_snRNP_III"/>
    <property type="match status" value="1"/>
</dbReference>
<dbReference type="CDD" id="cd16268">
    <property type="entry name" value="EF2_II"/>
    <property type="match status" value="1"/>
</dbReference>
<dbReference type="SMART" id="SM00889">
    <property type="entry name" value="EFG_IV"/>
    <property type="match status" value="1"/>
</dbReference>
<dbReference type="InterPro" id="IPR004860">
    <property type="entry name" value="LAGLIDADG_dom"/>
</dbReference>
<dbReference type="NCBIfam" id="TIGR00490">
    <property type="entry name" value="aEF-2"/>
    <property type="match status" value="1"/>
</dbReference>
<keyword evidence="7" id="KW-0255">Endonuclease</keyword>
<dbReference type="InterPro" id="IPR035647">
    <property type="entry name" value="EFG_III/V"/>
</dbReference>
<dbReference type="GO" id="GO:1990904">
    <property type="term" value="C:ribonucleoprotein complex"/>
    <property type="evidence" value="ECO:0007669"/>
    <property type="project" value="TreeGrafter"/>
</dbReference>
<keyword evidence="7" id="KW-0378">Hydrolase</keyword>
<dbReference type="Gene3D" id="3.30.230.10">
    <property type="match status" value="1"/>
</dbReference>
<evidence type="ECO:0000256" key="8">
    <source>
        <dbReference type="ARBA" id="ARBA00022768"/>
    </source>
</evidence>
<dbReference type="InterPro" id="IPR006142">
    <property type="entry name" value="INTEIN"/>
</dbReference>
<dbReference type="Pfam" id="PF03144">
    <property type="entry name" value="GTP_EFTU_D2"/>
    <property type="match status" value="1"/>
</dbReference>
<dbReference type="SUPFAM" id="SSF55608">
    <property type="entry name" value="Homing endonucleases"/>
    <property type="match status" value="1"/>
</dbReference>
<dbReference type="AlphaFoldDB" id="A0A133U9Z1"/>
<dbReference type="Gene3D" id="2.170.16.10">
    <property type="entry name" value="Hedgehog/Intein (Hint) domain"/>
    <property type="match status" value="2"/>
</dbReference>
<dbReference type="EMBL" id="LHXJ01000027">
    <property type="protein sequence ID" value="KXA90979.1"/>
    <property type="molecule type" value="Genomic_DNA"/>
</dbReference>
<dbReference type="Pfam" id="PF03764">
    <property type="entry name" value="EFG_IV"/>
    <property type="match status" value="1"/>
</dbReference>
<evidence type="ECO:0000256" key="3">
    <source>
        <dbReference type="ARBA" id="ARBA00017891"/>
    </source>
</evidence>
<dbReference type="InterPro" id="IPR031157">
    <property type="entry name" value="G_TR_CS"/>
</dbReference>
<evidence type="ECO:0000256" key="14">
    <source>
        <dbReference type="ARBA" id="ARBA00024731"/>
    </source>
</evidence>
<evidence type="ECO:0000256" key="11">
    <source>
        <dbReference type="ARBA" id="ARBA00022917"/>
    </source>
</evidence>
<dbReference type="Proteomes" id="UP000070163">
    <property type="component" value="Unassembled WGS sequence"/>
</dbReference>
<feature type="domain" description="Tr-type G" evidence="17">
    <location>
        <begin position="549"/>
        <end position="774"/>
    </location>
</feature>
<dbReference type="Gene3D" id="3.10.28.10">
    <property type="entry name" value="Homing endonucleases"/>
    <property type="match status" value="1"/>
</dbReference>
<dbReference type="Gene3D" id="3.30.70.870">
    <property type="entry name" value="Elongation Factor G (Translational Gtpase), domain 3"/>
    <property type="match status" value="1"/>
</dbReference>
<feature type="region of interest" description="Disordered" evidence="15">
    <location>
        <begin position="1228"/>
        <end position="1259"/>
    </location>
</feature>
<evidence type="ECO:0000256" key="4">
    <source>
        <dbReference type="ARBA" id="ARBA00022490"/>
    </source>
</evidence>
<dbReference type="PATRIC" id="fig|1698259.3.peg.731"/>
<dbReference type="Pfam" id="PF00009">
    <property type="entry name" value="GTP_EFTU"/>
    <property type="match status" value="1"/>
</dbReference>
<dbReference type="InterPro" id="IPR000640">
    <property type="entry name" value="EFG_V-like"/>
</dbReference>
<dbReference type="PROSITE" id="PS50819">
    <property type="entry name" value="INTEIN_ENDONUCLEASE"/>
    <property type="match status" value="1"/>
</dbReference>
<dbReference type="PROSITE" id="PS50817">
    <property type="entry name" value="INTEIN_N_TER"/>
    <property type="match status" value="1"/>
</dbReference>
<dbReference type="GO" id="GO:0004519">
    <property type="term" value="F:endonuclease activity"/>
    <property type="evidence" value="ECO:0007669"/>
    <property type="project" value="UniProtKB-KW"/>
</dbReference>
<dbReference type="SMART" id="SM00306">
    <property type="entry name" value="HintN"/>
    <property type="match status" value="1"/>
</dbReference>
<dbReference type="InterPro" id="IPR027434">
    <property type="entry name" value="Homing_endonucl"/>
</dbReference>
<dbReference type="InterPro" id="IPR030934">
    <property type="entry name" value="Intein_C"/>
</dbReference>
<evidence type="ECO:0000256" key="1">
    <source>
        <dbReference type="ARBA" id="ARBA00004496"/>
    </source>
</evidence>
<dbReference type="InterPro" id="IPR004042">
    <property type="entry name" value="Intein_endonuc_central"/>
</dbReference>
<dbReference type="CDD" id="cd01514">
    <property type="entry name" value="Elongation_Factor_C"/>
    <property type="match status" value="1"/>
</dbReference>
<keyword evidence="13" id="KW-0342">GTP-binding</keyword>
<evidence type="ECO:0000256" key="12">
    <source>
        <dbReference type="ARBA" id="ARBA00023000"/>
    </source>
</evidence>
<dbReference type="SUPFAM" id="SSF54211">
    <property type="entry name" value="Ribosomal protein S5 domain 2-like"/>
    <property type="match status" value="1"/>
</dbReference>
<comment type="caution">
    <text evidence="18">The sequence shown here is derived from an EMBL/GenBank/DDBJ whole genome shotgun (WGS) entry which is preliminary data.</text>
</comment>
<keyword evidence="10" id="KW-0404">Intron homing</keyword>
<dbReference type="SUPFAM" id="SSF50447">
    <property type="entry name" value="Translation proteins"/>
    <property type="match status" value="1"/>
</dbReference>
<organism evidence="18 19">
    <name type="scientific">candidate division MSBL1 archaeon SCGC-AAA259A05</name>
    <dbReference type="NCBI Taxonomy" id="1698259"/>
    <lineage>
        <taxon>Archaea</taxon>
        <taxon>Methanobacteriati</taxon>
        <taxon>Methanobacteriota</taxon>
        <taxon>candidate division MSBL1</taxon>
    </lineage>
</organism>
<dbReference type="InterPro" id="IPR003586">
    <property type="entry name" value="Hint_dom_C"/>
</dbReference>
<keyword evidence="5" id="KW-0540">Nuclease</keyword>
<comment type="similarity">
    <text evidence="2">Belongs to the TRAFAC class translation factor GTPase superfamily. Classic translation factor GTPase family. EF-G/EF-2 subfamily.</text>
</comment>
<dbReference type="InterPro" id="IPR004543">
    <property type="entry name" value="Transl_elong_EFG/EF2_arc"/>
</dbReference>
<evidence type="ECO:0000256" key="13">
    <source>
        <dbReference type="ARBA" id="ARBA00023134"/>
    </source>
</evidence>
<dbReference type="Pfam" id="PF14492">
    <property type="entry name" value="EFG_III"/>
    <property type="match status" value="1"/>
</dbReference>
<dbReference type="Gene3D" id="2.40.30.10">
    <property type="entry name" value="Translation factors"/>
    <property type="match status" value="1"/>
</dbReference>
<dbReference type="Pfam" id="PF00679">
    <property type="entry name" value="EFG_C"/>
    <property type="match status" value="1"/>
</dbReference>
<dbReference type="NCBIfam" id="TIGR01445">
    <property type="entry name" value="intein_Nterm"/>
    <property type="match status" value="1"/>
</dbReference>
<dbReference type="PROSITE" id="PS51722">
    <property type="entry name" value="G_TR_2"/>
    <property type="match status" value="1"/>
</dbReference>
<feature type="domain" description="DOD-type homing endonuclease" evidence="16">
    <location>
        <begin position="276"/>
        <end position="407"/>
    </location>
</feature>
<dbReference type="CDD" id="cd00081">
    <property type="entry name" value="Hint"/>
    <property type="match status" value="2"/>
</dbReference>
<dbReference type="Pfam" id="PF14528">
    <property type="entry name" value="LAGLIDADG_3"/>
    <property type="match status" value="1"/>
</dbReference>
<dbReference type="Gene3D" id="3.30.70.240">
    <property type="match status" value="1"/>
</dbReference>
<keyword evidence="9" id="KW-0068">Autocatalytic cleavage</keyword>
<dbReference type="InterPro" id="IPR004161">
    <property type="entry name" value="EFTu-like_2"/>
</dbReference>
<dbReference type="GO" id="GO:0006314">
    <property type="term" value="P:intron homing"/>
    <property type="evidence" value="ECO:0007669"/>
    <property type="project" value="UniProtKB-KW"/>
</dbReference>
<evidence type="ECO:0000259" key="17">
    <source>
        <dbReference type="PROSITE" id="PS51722"/>
    </source>
</evidence>
<dbReference type="FunFam" id="3.30.70.870:FF:000002">
    <property type="entry name" value="Translation elongation factor 2"/>
    <property type="match status" value="1"/>
</dbReference>
<keyword evidence="8" id="KW-0251">Elongation factor</keyword>
<dbReference type="GO" id="GO:0016539">
    <property type="term" value="P:intein-mediated protein splicing"/>
    <property type="evidence" value="ECO:0007669"/>
    <property type="project" value="InterPro"/>
</dbReference>
<dbReference type="PANTHER" id="PTHR42908:SF3">
    <property type="entry name" value="ELONGATION FACTOR-LIKE GTPASE 1"/>
    <property type="match status" value="1"/>
</dbReference>
<dbReference type="InterPro" id="IPR005225">
    <property type="entry name" value="Small_GTP-bd"/>
</dbReference>
<dbReference type="InterPro" id="IPR014721">
    <property type="entry name" value="Ribsml_uS5_D2-typ_fold_subgr"/>
</dbReference>
<dbReference type="InterPro" id="IPR009000">
    <property type="entry name" value="Transl_B-barrel_sf"/>
</dbReference>
<dbReference type="InterPro" id="IPR020568">
    <property type="entry name" value="Ribosomal_Su5_D2-typ_SF"/>
</dbReference>
<dbReference type="GO" id="GO:0005829">
    <property type="term" value="C:cytosol"/>
    <property type="evidence" value="ECO:0007669"/>
    <property type="project" value="TreeGrafter"/>
</dbReference>
<dbReference type="SUPFAM" id="SSF51294">
    <property type="entry name" value="Hedgehog/intein (Hint) domain"/>
    <property type="match status" value="1"/>
</dbReference>
<evidence type="ECO:0000313" key="18">
    <source>
        <dbReference type="EMBL" id="KXA90979.1"/>
    </source>
</evidence>
<proteinExistence type="inferred from homology"/>
<dbReference type="InterPro" id="IPR036844">
    <property type="entry name" value="Hint_dom_sf"/>
</dbReference>
<keyword evidence="4" id="KW-0963">Cytoplasm</keyword>
<protein>
    <recommendedName>
        <fullName evidence="3">Elongation factor 2</fullName>
    </recommendedName>
</protein>
<keyword evidence="11" id="KW-0648">Protein biosynthesis</keyword>
<name>A0A133U9Z1_9EURY</name>
<dbReference type="InterPro" id="IPR027417">
    <property type="entry name" value="P-loop_NTPase"/>
</dbReference>
<dbReference type="SUPFAM" id="SSF54980">
    <property type="entry name" value="EF-G C-terminal domain-like"/>
    <property type="match status" value="2"/>
</dbReference>
<evidence type="ECO:0000256" key="7">
    <source>
        <dbReference type="ARBA" id="ARBA00022759"/>
    </source>
</evidence>
<comment type="function">
    <text evidence="14">Catalyzes the GTP-dependent ribosomal translocation step during translation elongation. During this step, the ribosome changes from the pre-translocational (PRE) to the post-translocational (POST) state as the newly formed A-site-bound peptidyl-tRNA and P-site-bound deacylated tRNA move to the P and E sites, respectively. Catalyzes the coordinated movement of the two tRNA molecules, the mRNA and conformational changes in the ribosome.</text>
</comment>
<gene>
    <name evidence="18" type="ORF">AKJ57_02930</name>
</gene>
<dbReference type="CDD" id="cd01681">
    <property type="entry name" value="aeEF2_snRNP_like_IV"/>
    <property type="match status" value="1"/>
</dbReference>
<evidence type="ECO:0000313" key="19">
    <source>
        <dbReference type="Proteomes" id="UP000070163"/>
    </source>
</evidence>
<dbReference type="PANTHER" id="PTHR42908">
    <property type="entry name" value="TRANSLATION ELONGATION FACTOR-RELATED"/>
    <property type="match status" value="1"/>
</dbReference>
<dbReference type="InterPro" id="IPR041095">
    <property type="entry name" value="EFG_II"/>
</dbReference>
<comment type="subcellular location">
    <subcellularLocation>
        <location evidence="1">Cytoplasm</location>
    </subcellularLocation>
</comment>
<dbReference type="GO" id="GO:0003924">
    <property type="term" value="F:GTPase activity"/>
    <property type="evidence" value="ECO:0007669"/>
    <property type="project" value="InterPro"/>
</dbReference>
<dbReference type="Gene3D" id="3.40.50.300">
    <property type="entry name" value="P-loop containing nucleotide triphosphate hydrolases"/>
    <property type="match status" value="1"/>
</dbReference>
<evidence type="ECO:0000259" key="16">
    <source>
        <dbReference type="PROSITE" id="PS50819"/>
    </source>
</evidence>
<dbReference type="Pfam" id="PF14890">
    <property type="entry name" value="Intein_splicing"/>
    <property type="match status" value="1"/>
</dbReference>
<keyword evidence="19" id="KW-1185">Reference proteome</keyword>
<dbReference type="NCBIfam" id="TIGR01443">
    <property type="entry name" value="intein_Cterm"/>
    <property type="match status" value="1"/>
</dbReference>
<dbReference type="InterPro" id="IPR003587">
    <property type="entry name" value="Hint_dom_N"/>
</dbReference>
<evidence type="ECO:0000256" key="2">
    <source>
        <dbReference type="ARBA" id="ARBA00005870"/>
    </source>
</evidence>
<dbReference type="SMART" id="SM00838">
    <property type="entry name" value="EFG_C"/>
    <property type="match status" value="1"/>
</dbReference>
<keyword evidence="12" id="KW-0651">Protein splicing</keyword>
<feature type="compositionally biased region" description="Pro residues" evidence="15">
    <location>
        <begin position="1249"/>
        <end position="1259"/>
    </location>
</feature>
<sequence length="1259" mass="141684">MRRYKHLSDVQELMWKHEQVRDIGIIAHIDHGKCVSPDARILLDGRAAPAEKLFEEYEKKGKTVTQTDEETVVDVSDLDLYASSFDKTSEDIVRGKITKMWKMKKSDPMVQIVTNAGNTLKTTPEHKFLTVREDGSLDFVRADNLREKTNIVSARKTVHSVDEDKSKKRILTKLSEDYGFYANVSEKFGKKIEREDIDKLHRISTTSLKKASLKDCVRKRQFRLRDIYNICSELDLSLLNLYNSIISLNYRREGREGEHSTPAVKLPEDLTSLYYLAGLFFGDGNLAGGITNDNSKIQNIVKKKAAKLGLNPVIRELEDKATQIEFGESPLRKILQVLFDYPESNKSENIKISQLLFQSPKKHIAFFIRGYVDAKGSVEKKRSAVSVSSKSTGMLEELQLLLLKFDVASKINRSKSTLYISGKPSLENFLKIGFSTSDKQERLNESLSKSRSSKLDYVPIHGNILKEIRNRLNVPQSQMDPGYSDYENSKIELNKISLENILSRFKNESEKPAKEIGRLEALTKADTSFLTVEKVERSDEEKYVYDFTVEDHHNFVAEGIIVHNTTLTDSLVADSGIISEEHAGEQLFTDFMEEEQERGITIQTAAVSLAHKYEGSEYLINLLDTPGHVDFSGDVTRALRAIDGAIVVVDAVEGVMVQTETVLRQAIREHVHPILYINKVDRLIDELKLDPGEMQEKFVQIITKFNELLRKYAPDELAERWKVSVEEGSVAFGSATEKWALSATQMEKKNITFKDIIDAHKKDKVKELAEKSPLDEVILDMVVNHLPHPDEAQAKRIPTIWRGDPSTELGKNMTNSNPDGPLCMIVTDVEVDEQAGVVSTGRIFSGILEVGKEVRLVNAKKDARVQQVGIYMGPDRVTVDKASAGNIAAVIGMEDAVVGETIIDKNIEGQGFEDLQYVSEPVVTVAVEPKDYKDLPQLISEMRRISREDPNVEVSIDEETGEYLISGMGELHLQIVQHDLEDSGLEVETSEPLVVYRESIKGKSKPIEGVSPNRHNRLKFAVEPLEPEVTEALDSGEIFDKQNRKDRAKKLRELGWETRPAKNVLTVKGQNIFVNATKGIQYLREIEEYMNDAFRNAMEEGPLMNEPVRGVKVSLTDAKLHEDTIHRGPAQIMPASRKAIHAAMLVANPTVLEPYLKVEARTPQEFLGNVTQVIQGRRGQVKSIESEEELAIVDSSIPVAESFGLSAEMRSATEGRAIWGSEFEKFDEVPSSLQEEAIKETRKRKGLKPSPPNPRDLVE</sequence>
<dbReference type="PRINTS" id="PR00379">
    <property type="entry name" value="INTEIN"/>
</dbReference>
<dbReference type="InterPro" id="IPR000795">
    <property type="entry name" value="T_Tr_GTP-bd_dom"/>
</dbReference>
<dbReference type="PROSITE" id="PS00301">
    <property type="entry name" value="G_TR_1"/>
    <property type="match status" value="1"/>
</dbReference>
<keyword evidence="6" id="KW-0547">Nucleotide-binding</keyword>
<evidence type="ECO:0000256" key="6">
    <source>
        <dbReference type="ARBA" id="ARBA00022741"/>
    </source>
</evidence>
<accession>A0A133U9Z1</accession>